<dbReference type="Proteomes" id="UP000034487">
    <property type="component" value="Unassembled WGS sequence"/>
</dbReference>
<feature type="transmembrane region" description="Helical" evidence="7">
    <location>
        <begin position="6"/>
        <end position="22"/>
    </location>
</feature>
<dbReference type="EC" id="2.7.13.3" evidence="2"/>
<dbReference type="InterPro" id="IPR005467">
    <property type="entry name" value="His_kinase_dom"/>
</dbReference>
<proteinExistence type="predicted"/>
<protein>
    <recommendedName>
        <fullName evidence="2">histidine kinase</fullName>
        <ecNumber evidence="2">2.7.13.3</ecNumber>
    </recommendedName>
</protein>
<reference evidence="9 10" key="1">
    <citation type="journal article" date="2015" name="Nature">
        <title>rRNA introns, odd ribosomes, and small enigmatic genomes across a large radiation of phyla.</title>
        <authorList>
            <person name="Brown C.T."/>
            <person name="Hug L.A."/>
            <person name="Thomas B.C."/>
            <person name="Sharon I."/>
            <person name="Castelle C.J."/>
            <person name="Singh A."/>
            <person name="Wilkins M.J."/>
            <person name="Williams K.H."/>
            <person name="Banfield J.F."/>
        </authorList>
    </citation>
    <scope>NUCLEOTIDE SEQUENCE [LARGE SCALE GENOMIC DNA]</scope>
</reference>
<feature type="transmembrane region" description="Helical" evidence="7">
    <location>
        <begin position="63"/>
        <end position="82"/>
    </location>
</feature>
<dbReference type="PANTHER" id="PTHR43047:SF72">
    <property type="entry name" value="OSMOSENSING HISTIDINE PROTEIN KINASE SLN1"/>
    <property type="match status" value="1"/>
</dbReference>
<feature type="transmembrane region" description="Helical" evidence="7">
    <location>
        <begin position="253"/>
        <end position="271"/>
    </location>
</feature>
<dbReference type="GO" id="GO:0009927">
    <property type="term" value="F:histidine phosphotransfer kinase activity"/>
    <property type="evidence" value="ECO:0007669"/>
    <property type="project" value="TreeGrafter"/>
</dbReference>
<dbReference type="InterPro" id="IPR036890">
    <property type="entry name" value="HATPase_C_sf"/>
</dbReference>
<keyword evidence="7" id="KW-0472">Membrane</keyword>
<dbReference type="InterPro" id="IPR036097">
    <property type="entry name" value="HisK_dim/P_sf"/>
</dbReference>
<gene>
    <name evidence="9" type="ORF">UX60_C0032G0004</name>
</gene>
<evidence type="ECO:0000256" key="4">
    <source>
        <dbReference type="ARBA" id="ARBA00022679"/>
    </source>
</evidence>
<dbReference type="SUPFAM" id="SSF47384">
    <property type="entry name" value="Homodimeric domain of signal transducing histidine kinase"/>
    <property type="match status" value="1"/>
</dbReference>
<dbReference type="PRINTS" id="PR00344">
    <property type="entry name" value="BCTRLSENSOR"/>
</dbReference>
<dbReference type="FunFam" id="1.10.287.130:FF:000001">
    <property type="entry name" value="Two-component sensor histidine kinase"/>
    <property type="match status" value="1"/>
</dbReference>
<dbReference type="Gene3D" id="3.30.450.40">
    <property type="match status" value="1"/>
</dbReference>
<feature type="transmembrane region" description="Helical" evidence="7">
    <location>
        <begin position="222"/>
        <end position="241"/>
    </location>
</feature>
<dbReference type="CDD" id="cd16922">
    <property type="entry name" value="HATPase_EvgS-ArcB-TorS-like"/>
    <property type="match status" value="1"/>
</dbReference>
<dbReference type="GO" id="GO:0005886">
    <property type="term" value="C:plasma membrane"/>
    <property type="evidence" value="ECO:0007669"/>
    <property type="project" value="TreeGrafter"/>
</dbReference>
<dbReference type="CDD" id="cd00082">
    <property type="entry name" value="HisKA"/>
    <property type="match status" value="1"/>
</dbReference>
<dbReference type="Gene3D" id="3.30.565.10">
    <property type="entry name" value="Histidine kinase-like ATPase, C-terminal domain"/>
    <property type="match status" value="1"/>
</dbReference>
<evidence type="ECO:0000256" key="6">
    <source>
        <dbReference type="ARBA" id="ARBA00023012"/>
    </source>
</evidence>
<dbReference type="FunFam" id="3.30.565.10:FF:000010">
    <property type="entry name" value="Sensor histidine kinase RcsC"/>
    <property type="match status" value="1"/>
</dbReference>
<sequence>MELVVLTLSTLAHLVVGTFILLKDRQSYTNRFFWAFTVFSAVWGISNYFSLHQTNPEASLGSIRIVMFFAVYYSLTLFLTIHTFPSRTILLKRWLFIFVALGSVIVSILTQTSLIFSGIEGSGSNATPIAGSGIFLFALTTGSLILSSIIMLISRYIKSRNTLRAQLKMLLIGVTGSALLIFLSNFLLVVVFKFNLLLNFGPSFTLIFIIATAYAITQHGLFNIKVVVAEIGAAAIVLVNFTQLFGSEGAADLVFRLIVFGMVTIFGFLLVRSVQNEVKRREEVEVLAKEKTAALGEVEERNKNLATLQRISDIVLNESEMKTMTQKILDEIPKQLESCAGALLSIVKDSQLVAYALSEHQFGHKILSLVGGDLEKYSHPVKLIGARHIEAFPLYAGGEPFGVLMFVFTDSKDRVYEQNHSIAKAISDDMSLAIQRAQAYQKLKEANAYLADLDKLKDEFISMASHELNTPLAAIEGYLSMVLDEGMGKIDPKAKEYLNRAYDSSKRLAELILDLLNVSRIEQGRLKMKFAKSNFASLVESVIKELQLKADTKKLYLKLETSKTELPETFCDPDRIREVFVNLIGNSIKFTEKGGITIKLSKPDDHIRAEVVDTGRGIAAEDQSKLFQKFSQVKREIDEHQGTGLGLYISKNFVELHKGTIGVKSEVGRGATFFFEIPILRSAPKEVSGAILDKPVNAAQIVADKGSYLSSSGASVQIENGPKGVPEIVEESSKVN</sequence>
<keyword evidence="3" id="KW-0597">Phosphoprotein</keyword>
<keyword evidence="5" id="KW-0418">Kinase</keyword>
<keyword evidence="7" id="KW-0812">Transmembrane</keyword>
<dbReference type="GO" id="GO:0000155">
    <property type="term" value="F:phosphorelay sensor kinase activity"/>
    <property type="evidence" value="ECO:0007669"/>
    <property type="project" value="InterPro"/>
</dbReference>
<dbReference type="InterPro" id="IPR003661">
    <property type="entry name" value="HisK_dim/P_dom"/>
</dbReference>
<feature type="transmembrane region" description="Helical" evidence="7">
    <location>
        <begin position="169"/>
        <end position="190"/>
    </location>
</feature>
<keyword evidence="4" id="KW-0808">Transferase</keyword>
<accession>A0A0G1QE23</accession>
<dbReference type="InterPro" id="IPR004358">
    <property type="entry name" value="Sig_transdc_His_kin-like_C"/>
</dbReference>
<dbReference type="PANTHER" id="PTHR43047">
    <property type="entry name" value="TWO-COMPONENT HISTIDINE PROTEIN KINASE"/>
    <property type="match status" value="1"/>
</dbReference>
<feature type="transmembrane region" description="Helical" evidence="7">
    <location>
        <begin position="134"/>
        <end position="157"/>
    </location>
</feature>
<dbReference type="Pfam" id="PF16927">
    <property type="entry name" value="HisKA_7TM"/>
    <property type="match status" value="1"/>
</dbReference>
<evidence type="ECO:0000256" key="5">
    <source>
        <dbReference type="ARBA" id="ARBA00022777"/>
    </source>
</evidence>
<dbReference type="Pfam" id="PF00512">
    <property type="entry name" value="HisKA"/>
    <property type="match status" value="1"/>
</dbReference>
<dbReference type="SMART" id="SM00388">
    <property type="entry name" value="HisKA"/>
    <property type="match status" value="1"/>
</dbReference>
<evidence type="ECO:0000256" key="1">
    <source>
        <dbReference type="ARBA" id="ARBA00000085"/>
    </source>
</evidence>
<dbReference type="InterPro" id="IPR003594">
    <property type="entry name" value="HATPase_dom"/>
</dbReference>
<keyword evidence="6" id="KW-0902">Two-component regulatory system</keyword>
<dbReference type="SMART" id="SM00387">
    <property type="entry name" value="HATPase_c"/>
    <property type="match status" value="1"/>
</dbReference>
<comment type="caution">
    <text evidence="9">The sequence shown here is derived from an EMBL/GenBank/DDBJ whole genome shotgun (WGS) entry which is preliminary data.</text>
</comment>
<organism evidence="9 10">
    <name type="scientific">Berkelbacteria bacterium GW2011_GWA2_46_7</name>
    <dbReference type="NCBI Taxonomy" id="1618335"/>
    <lineage>
        <taxon>Bacteria</taxon>
        <taxon>Candidatus Berkelbacteria</taxon>
    </lineage>
</organism>
<dbReference type="InterPro" id="IPR031621">
    <property type="entry name" value="HisKA_7TM"/>
</dbReference>
<name>A0A0G1QE23_9BACT</name>
<comment type="catalytic activity">
    <reaction evidence="1">
        <text>ATP + protein L-histidine = ADP + protein N-phospho-L-histidine.</text>
        <dbReference type="EC" id="2.7.13.3"/>
    </reaction>
</comment>
<evidence type="ECO:0000313" key="10">
    <source>
        <dbReference type="Proteomes" id="UP000034487"/>
    </source>
</evidence>
<dbReference type="AlphaFoldDB" id="A0A0G1QE23"/>
<evidence type="ECO:0000313" key="9">
    <source>
        <dbReference type="EMBL" id="KKU43214.1"/>
    </source>
</evidence>
<feature type="transmembrane region" description="Helical" evidence="7">
    <location>
        <begin position="94"/>
        <end position="114"/>
    </location>
</feature>
<dbReference type="Pfam" id="PF02518">
    <property type="entry name" value="HATPase_c"/>
    <property type="match status" value="1"/>
</dbReference>
<evidence type="ECO:0000256" key="7">
    <source>
        <dbReference type="SAM" id="Phobius"/>
    </source>
</evidence>
<dbReference type="EMBL" id="LCMV01000032">
    <property type="protein sequence ID" value="KKU43214.1"/>
    <property type="molecule type" value="Genomic_DNA"/>
</dbReference>
<feature type="domain" description="Histidine kinase" evidence="8">
    <location>
        <begin position="463"/>
        <end position="681"/>
    </location>
</feature>
<dbReference type="SUPFAM" id="SSF55781">
    <property type="entry name" value="GAF domain-like"/>
    <property type="match status" value="1"/>
</dbReference>
<dbReference type="Gene3D" id="1.10.287.130">
    <property type="match status" value="1"/>
</dbReference>
<dbReference type="SUPFAM" id="SSF55874">
    <property type="entry name" value="ATPase domain of HSP90 chaperone/DNA topoisomerase II/histidine kinase"/>
    <property type="match status" value="1"/>
</dbReference>
<dbReference type="InterPro" id="IPR029016">
    <property type="entry name" value="GAF-like_dom_sf"/>
</dbReference>
<dbReference type="PROSITE" id="PS50109">
    <property type="entry name" value="HIS_KIN"/>
    <property type="match status" value="1"/>
</dbReference>
<evidence type="ECO:0000256" key="2">
    <source>
        <dbReference type="ARBA" id="ARBA00012438"/>
    </source>
</evidence>
<evidence type="ECO:0000259" key="8">
    <source>
        <dbReference type="PROSITE" id="PS50109"/>
    </source>
</evidence>
<evidence type="ECO:0000256" key="3">
    <source>
        <dbReference type="ARBA" id="ARBA00022553"/>
    </source>
</evidence>
<keyword evidence="7" id="KW-1133">Transmembrane helix</keyword>
<feature type="transmembrane region" description="Helical" evidence="7">
    <location>
        <begin position="34"/>
        <end position="51"/>
    </location>
</feature>
<feature type="transmembrane region" description="Helical" evidence="7">
    <location>
        <begin position="196"/>
        <end position="215"/>
    </location>
</feature>